<evidence type="ECO:0000313" key="7">
    <source>
        <dbReference type="EMBL" id="AKV04388.1"/>
    </source>
</evidence>
<dbReference type="PANTHER" id="PTHR21716:SF4">
    <property type="entry name" value="TRANSMEMBRANE PROTEIN 245"/>
    <property type="match status" value="1"/>
</dbReference>
<dbReference type="AlphaFoldDB" id="A0A0K1QF89"/>
<accession>A0A0K1QF89</accession>
<dbReference type="EMBL" id="CP012333">
    <property type="protein sequence ID" value="AKV04388.1"/>
    <property type="molecule type" value="Genomic_DNA"/>
</dbReference>
<gene>
    <name evidence="7" type="ORF">AKJ09_11051</name>
</gene>
<dbReference type="GO" id="GO:0016020">
    <property type="term" value="C:membrane"/>
    <property type="evidence" value="ECO:0007669"/>
    <property type="project" value="UniProtKB-SubCell"/>
</dbReference>
<comment type="similarity">
    <text evidence="2">Belongs to the autoinducer-2 exporter (AI-2E) (TC 2.A.86) family.</text>
</comment>
<dbReference type="PANTHER" id="PTHR21716">
    <property type="entry name" value="TRANSMEMBRANE PROTEIN"/>
    <property type="match status" value="1"/>
</dbReference>
<evidence type="ECO:0000256" key="2">
    <source>
        <dbReference type="ARBA" id="ARBA00009773"/>
    </source>
</evidence>
<feature type="transmembrane region" description="Helical" evidence="6">
    <location>
        <begin position="158"/>
        <end position="184"/>
    </location>
</feature>
<keyword evidence="5 6" id="KW-0472">Membrane</keyword>
<feature type="transmembrane region" description="Helical" evidence="6">
    <location>
        <begin position="80"/>
        <end position="105"/>
    </location>
</feature>
<dbReference type="KEGG" id="llu:AKJ09_11051"/>
<sequence>MTVRQEGTELERKRTRPPRARARVWRETTVLAIIATLLTIVALMVLRPLAASLVLAAWGAKLARPLADRLSRALGGRRGIAAGLLTLALVVFFIVPTVVVVVGAVPAARSLVAQLQHAHDSRYALESLVTEDGTPTPTRDLDYFVSLGKDFGATAAKVLGIVGSLSLSVIVGLVTLLATFFAFVAEGERAAAWFEANAPVGPAIYRRLAAAFHQAGRGVLVGFGLTALAQGALATVLYLVLGIPRAGLLGVLSTVAALIPLTGPIFVWAPVAAGLAIHGDTGKALTLALFGYFVVGVVDHVLRPVLSRRANLGLSTPAVLVSLLGGVYAFGPWGIVFGPLAIRVAVEALELAREHSAFGRRPPRMDRLAEGAA</sequence>
<protein>
    <submittedName>
        <fullName evidence="7">Putative membrane protein</fullName>
    </submittedName>
</protein>
<name>A0A0K1QF89_9BACT</name>
<evidence type="ECO:0000256" key="5">
    <source>
        <dbReference type="ARBA" id="ARBA00023136"/>
    </source>
</evidence>
<evidence type="ECO:0000256" key="6">
    <source>
        <dbReference type="SAM" id="Phobius"/>
    </source>
</evidence>
<evidence type="ECO:0000256" key="4">
    <source>
        <dbReference type="ARBA" id="ARBA00022989"/>
    </source>
</evidence>
<feature type="transmembrane region" description="Helical" evidence="6">
    <location>
        <begin position="219"/>
        <end position="241"/>
    </location>
</feature>
<evidence type="ECO:0000256" key="3">
    <source>
        <dbReference type="ARBA" id="ARBA00022692"/>
    </source>
</evidence>
<feature type="transmembrane region" description="Helical" evidence="6">
    <location>
        <begin position="248"/>
        <end position="272"/>
    </location>
</feature>
<feature type="transmembrane region" description="Helical" evidence="6">
    <location>
        <begin position="29"/>
        <end position="60"/>
    </location>
</feature>
<evidence type="ECO:0000313" key="8">
    <source>
        <dbReference type="Proteomes" id="UP000064967"/>
    </source>
</evidence>
<feature type="transmembrane region" description="Helical" evidence="6">
    <location>
        <begin position="314"/>
        <end position="335"/>
    </location>
</feature>
<reference evidence="7 8" key="1">
    <citation type="submission" date="2015-08" db="EMBL/GenBank/DDBJ databases">
        <authorList>
            <person name="Babu N.S."/>
            <person name="Beckwith C.J."/>
            <person name="Beseler K.G."/>
            <person name="Brison A."/>
            <person name="Carone J.V."/>
            <person name="Caskin T.P."/>
            <person name="Diamond M."/>
            <person name="Durham M.E."/>
            <person name="Foxe J.M."/>
            <person name="Go M."/>
            <person name="Henderson B.A."/>
            <person name="Jones I.B."/>
            <person name="McGettigan J.A."/>
            <person name="Micheletti S.J."/>
            <person name="Nasrallah M.E."/>
            <person name="Ortiz D."/>
            <person name="Piller C.R."/>
            <person name="Privatt S.R."/>
            <person name="Schneider S.L."/>
            <person name="Sharp S."/>
            <person name="Smith T.C."/>
            <person name="Stanton J.D."/>
            <person name="Ullery H.E."/>
            <person name="Wilson R.J."/>
            <person name="Serrano M.G."/>
            <person name="Buck G."/>
            <person name="Lee V."/>
            <person name="Wang Y."/>
            <person name="Carvalho R."/>
            <person name="Voegtly L."/>
            <person name="Shi R."/>
            <person name="Duckworth R."/>
            <person name="Johnson A."/>
            <person name="Loviza R."/>
            <person name="Walstead R."/>
            <person name="Shah Z."/>
            <person name="Kiflezghi M."/>
            <person name="Wade K."/>
            <person name="Ball S.L."/>
            <person name="Bradley K.W."/>
            <person name="Asai D.J."/>
            <person name="Bowman C.A."/>
            <person name="Russell D.A."/>
            <person name="Pope W.H."/>
            <person name="Jacobs-Sera D."/>
            <person name="Hendrix R.W."/>
            <person name="Hatfull G.F."/>
        </authorList>
    </citation>
    <scope>NUCLEOTIDE SEQUENCE [LARGE SCALE GENOMIC DNA]</scope>
    <source>
        <strain evidence="7 8">DSM 27648</strain>
    </source>
</reference>
<organism evidence="7 8">
    <name type="scientific">Labilithrix luteola</name>
    <dbReference type="NCBI Taxonomy" id="1391654"/>
    <lineage>
        <taxon>Bacteria</taxon>
        <taxon>Pseudomonadati</taxon>
        <taxon>Myxococcota</taxon>
        <taxon>Polyangia</taxon>
        <taxon>Polyangiales</taxon>
        <taxon>Labilitrichaceae</taxon>
        <taxon>Labilithrix</taxon>
    </lineage>
</organism>
<keyword evidence="3 6" id="KW-0812">Transmembrane</keyword>
<comment type="subcellular location">
    <subcellularLocation>
        <location evidence="1">Membrane</location>
        <topology evidence="1">Multi-pass membrane protein</topology>
    </subcellularLocation>
</comment>
<keyword evidence="4 6" id="KW-1133">Transmembrane helix</keyword>
<proteinExistence type="inferred from homology"/>
<feature type="transmembrane region" description="Helical" evidence="6">
    <location>
        <begin position="284"/>
        <end position="302"/>
    </location>
</feature>
<dbReference type="Pfam" id="PF01594">
    <property type="entry name" value="AI-2E_transport"/>
    <property type="match status" value="1"/>
</dbReference>
<evidence type="ECO:0000256" key="1">
    <source>
        <dbReference type="ARBA" id="ARBA00004141"/>
    </source>
</evidence>
<dbReference type="InterPro" id="IPR002549">
    <property type="entry name" value="AI-2E-like"/>
</dbReference>
<dbReference type="Proteomes" id="UP000064967">
    <property type="component" value="Chromosome"/>
</dbReference>
<keyword evidence="8" id="KW-1185">Reference proteome</keyword>